<dbReference type="RefSeq" id="YP_010841354.1">
    <property type="nucleotide sequence ID" value="NC_079139.1"/>
</dbReference>
<dbReference type="Gene3D" id="2.130.10.10">
    <property type="entry name" value="YVTN repeat-like/Quinoprotein amine dehydrogenase"/>
    <property type="match status" value="1"/>
</dbReference>
<dbReference type="SUPFAM" id="SSF50978">
    <property type="entry name" value="WD40 repeat-like"/>
    <property type="match status" value="1"/>
</dbReference>
<dbReference type="Proteomes" id="UP001321479">
    <property type="component" value="Segment"/>
</dbReference>
<organism evidence="1 2">
    <name type="scientific">Cotonvirus japonicus</name>
    <dbReference type="NCBI Taxonomy" id="2811091"/>
    <lineage>
        <taxon>Viruses</taxon>
        <taxon>Varidnaviria</taxon>
        <taxon>Bamfordvirae</taxon>
        <taxon>Nucleocytoviricota</taxon>
        <taxon>Megaviricetes</taxon>
        <taxon>Imitervirales</taxon>
        <taxon>Mimiviridae</taxon>
        <taxon>Megamimivirinae</taxon>
        <taxon>Cotonvirus</taxon>
        <taxon>Cotonvirus japonicum</taxon>
    </lineage>
</organism>
<dbReference type="EMBL" id="AP024483">
    <property type="protein sequence ID" value="BCS82746.1"/>
    <property type="molecule type" value="Genomic_DNA"/>
</dbReference>
<proteinExistence type="predicted"/>
<keyword evidence="2" id="KW-1185">Reference proteome</keyword>
<dbReference type="InterPro" id="IPR036322">
    <property type="entry name" value="WD40_repeat_dom_sf"/>
</dbReference>
<accession>A0ABM7NRM8</accession>
<protein>
    <submittedName>
        <fullName evidence="1">BTB/POZ domain-containing protein</fullName>
    </submittedName>
</protein>
<name>A0ABM7NRM8_9VIRU</name>
<dbReference type="InterPro" id="IPR015943">
    <property type="entry name" value="WD40/YVTN_repeat-like_dom_sf"/>
</dbReference>
<dbReference type="GeneID" id="80557951"/>
<reference evidence="1 2" key="1">
    <citation type="submission" date="2021-02" db="EMBL/GenBank/DDBJ databases">
        <title>Cotonvirus japonicus, which uses Golgi apparatus of host cells for its virion factory, phylogenetically links tailed tupanvirus and icosahedral mimivirus.</title>
        <authorList>
            <person name="Takahashi H."/>
            <person name="Fukaya S."/>
            <person name="Song C."/>
            <person name="Murata K."/>
            <person name="Takemura M."/>
        </authorList>
    </citation>
    <scope>NUCLEOTIDE SEQUENCE [LARGE SCALE GENOMIC DNA]</scope>
</reference>
<evidence type="ECO:0000313" key="2">
    <source>
        <dbReference type="Proteomes" id="UP001321479"/>
    </source>
</evidence>
<sequence>MTDNSKLNLFVIIKDGNDINVLFVNKHDLCNLSDFFRKLCKWNTMKKTITINVSNSQISSEILLSKLGRGYCMNSFNPKSKSYNIINLYESYDYFGLHFDMKFFLEIKVQEKQFEALFNVIDKLGYNDITIRSLVQNLPNDYDLTKIPIKLLKEMYELSLNYDIICHNNKEIKNLHSKILSKTNKNYPTQSIINFDYYGLSLKNYDLMAYCVTTNKLAIYCANKKKIKIYEASSMKKLTSFFYNYSVLSMYFSAPGNYIIVCSQASDFFNRKYIYHIYNINSKNISCSFTYFLKTNNLISPNELNKIYLVPHEKYYRLYNRDINPYFYDRHTYHKLKMKEINDIKNIKYSSKGKFIVVIKSKKILVFDDSMTLKHTFCFDNEITDCCFSPNDKNILIGFHCGLIKVFTIKNKTLIKIILSQNLCAKECAISNITFSTNGKFILFVVNKKIEIWNSCNFVHLETLHIDNINFDNFNQLSLYLTTIENNLSKKIKSLYR</sequence>
<evidence type="ECO:0000313" key="1">
    <source>
        <dbReference type="EMBL" id="BCS82746.1"/>
    </source>
</evidence>